<name>A0A1F8H5A2_9BACT</name>
<sequence>MRRSKYSYKNLLPMFRKAAALRNEMLDVGFTDNGGAIHSAERILDILGMRLKYPGLSHVNNLKNYSKAEFSPAAYKIHRRGRKVLIEHVSPRRALTRVAIKKVKDHATDKELLAFLKRNYRLVLLTTHETALLNKQNRIRIDRNRLKKARIRIMRYRSPK</sequence>
<organism evidence="1 2">
    <name type="scientific">Candidatus Yanofskybacteria bacterium RIFCSPLOWO2_02_FULL_45_10</name>
    <dbReference type="NCBI Taxonomy" id="1802706"/>
    <lineage>
        <taxon>Bacteria</taxon>
        <taxon>Candidatus Yanofskyibacteriota</taxon>
    </lineage>
</organism>
<gene>
    <name evidence="1" type="ORF">A3I32_00810</name>
</gene>
<evidence type="ECO:0000313" key="2">
    <source>
        <dbReference type="Proteomes" id="UP000177494"/>
    </source>
</evidence>
<dbReference type="AlphaFoldDB" id="A0A1F8H5A2"/>
<protein>
    <submittedName>
        <fullName evidence="1">Uncharacterized protein</fullName>
    </submittedName>
</protein>
<reference evidence="1 2" key="1">
    <citation type="journal article" date="2016" name="Nat. Commun.">
        <title>Thousands of microbial genomes shed light on interconnected biogeochemical processes in an aquifer system.</title>
        <authorList>
            <person name="Anantharaman K."/>
            <person name="Brown C.T."/>
            <person name="Hug L.A."/>
            <person name="Sharon I."/>
            <person name="Castelle C.J."/>
            <person name="Probst A.J."/>
            <person name="Thomas B.C."/>
            <person name="Singh A."/>
            <person name="Wilkins M.J."/>
            <person name="Karaoz U."/>
            <person name="Brodie E.L."/>
            <person name="Williams K.H."/>
            <person name="Hubbard S.S."/>
            <person name="Banfield J.F."/>
        </authorList>
    </citation>
    <scope>NUCLEOTIDE SEQUENCE [LARGE SCALE GENOMIC DNA]</scope>
</reference>
<dbReference type="STRING" id="1802706.A3I32_00810"/>
<dbReference type="EMBL" id="MGKU01000008">
    <property type="protein sequence ID" value="OGN32793.1"/>
    <property type="molecule type" value="Genomic_DNA"/>
</dbReference>
<comment type="caution">
    <text evidence="1">The sequence shown here is derived from an EMBL/GenBank/DDBJ whole genome shotgun (WGS) entry which is preliminary data.</text>
</comment>
<evidence type="ECO:0000313" key="1">
    <source>
        <dbReference type="EMBL" id="OGN32793.1"/>
    </source>
</evidence>
<accession>A0A1F8H5A2</accession>
<dbReference type="Proteomes" id="UP000177494">
    <property type="component" value="Unassembled WGS sequence"/>
</dbReference>
<proteinExistence type="predicted"/>